<sequence>MQPYSKNLKELSQKLRSNQTDAESKLWQRINRDQLLGFRFNRQKPLLNYIVDFYCAKAKLIIELDGSHHYEPEYQEKDRQRDDELRSLGFTVMRFSNDEIYYEIEAVVEQIYLFLEQVQISPSPSLLKRGTD</sequence>
<dbReference type="PANTHER" id="PTHR38590">
    <property type="entry name" value="BLL0828 PROTEIN"/>
    <property type="match status" value="1"/>
</dbReference>
<dbReference type="RefSeq" id="WP_115248594.1">
    <property type="nucleotide sequence ID" value="NZ_UGSP01000001.1"/>
</dbReference>
<dbReference type="SUPFAM" id="SSF52980">
    <property type="entry name" value="Restriction endonuclease-like"/>
    <property type="match status" value="1"/>
</dbReference>
<gene>
    <name evidence="2" type="ORF">NCTC11297_00121</name>
</gene>
<dbReference type="InterPro" id="IPR047216">
    <property type="entry name" value="Endonuclease_DUF559_bact"/>
</dbReference>
<dbReference type="Proteomes" id="UP000255098">
    <property type="component" value="Unassembled WGS sequence"/>
</dbReference>
<evidence type="ECO:0000313" key="3">
    <source>
        <dbReference type="Proteomes" id="UP000255098"/>
    </source>
</evidence>
<dbReference type="AlphaFoldDB" id="A0A379APY1"/>
<accession>A0A379APY1</accession>
<dbReference type="InterPro" id="IPR011335">
    <property type="entry name" value="Restrct_endonuc-II-like"/>
</dbReference>
<protein>
    <submittedName>
        <fullName evidence="2">Protein of uncharacterized function (DUF559)</fullName>
    </submittedName>
</protein>
<reference evidence="2 3" key="1">
    <citation type="submission" date="2018-06" db="EMBL/GenBank/DDBJ databases">
        <authorList>
            <consortium name="Pathogen Informatics"/>
            <person name="Doyle S."/>
        </authorList>
    </citation>
    <scope>NUCLEOTIDE SEQUENCE [LARGE SCALE GENOMIC DNA]</scope>
    <source>
        <strain evidence="3">NCTC 11297</strain>
    </source>
</reference>
<keyword evidence="3" id="KW-1185">Reference proteome</keyword>
<dbReference type="Gene3D" id="3.40.960.10">
    <property type="entry name" value="VSR Endonuclease"/>
    <property type="match status" value="1"/>
</dbReference>
<dbReference type="EMBL" id="UGSP01000001">
    <property type="protein sequence ID" value="SUB23133.1"/>
    <property type="molecule type" value="Genomic_DNA"/>
</dbReference>
<evidence type="ECO:0000259" key="1">
    <source>
        <dbReference type="Pfam" id="PF04480"/>
    </source>
</evidence>
<evidence type="ECO:0000313" key="2">
    <source>
        <dbReference type="EMBL" id="SUB23133.1"/>
    </source>
</evidence>
<dbReference type="PANTHER" id="PTHR38590:SF1">
    <property type="entry name" value="BLL0828 PROTEIN"/>
    <property type="match status" value="1"/>
</dbReference>
<feature type="domain" description="DUF559" evidence="1">
    <location>
        <begin position="7"/>
        <end position="115"/>
    </location>
</feature>
<proteinExistence type="predicted"/>
<organism evidence="2 3">
    <name type="scientific">Avibacterium avium</name>
    <name type="common">Pasteurella avium</name>
    <dbReference type="NCBI Taxonomy" id="751"/>
    <lineage>
        <taxon>Bacteria</taxon>
        <taxon>Pseudomonadati</taxon>
        <taxon>Pseudomonadota</taxon>
        <taxon>Gammaproteobacteria</taxon>
        <taxon>Pasteurellales</taxon>
        <taxon>Pasteurellaceae</taxon>
        <taxon>Avibacterium</taxon>
    </lineage>
</organism>
<dbReference type="Pfam" id="PF04480">
    <property type="entry name" value="DUF559"/>
    <property type="match status" value="1"/>
</dbReference>
<name>A0A379APY1_AVIAV</name>
<dbReference type="GeneID" id="300132347"/>
<dbReference type="InterPro" id="IPR007569">
    <property type="entry name" value="DUF559"/>
</dbReference>
<dbReference type="CDD" id="cd01038">
    <property type="entry name" value="Endonuclease_DUF559"/>
    <property type="match status" value="1"/>
</dbReference>